<keyword evidence="1" id="KW-1133">Transmembrane helix</keyword>
<comment type="caution">
    <text evidence="2">The sequence shown here is derived from an EMBL/GenBank/DDBJ whole genome shotgun (WGS) entry which is preliminary data.</text>
</comment>
<gene>
    <name evidence="2" type="ORF">ATANTOWER_005401</name>
</gene>
<keyword evidence="1" id="KW-0472">Membrane</keyword>
<protein>
    <submittedName>
        <fullName evidence="2">Uncharacterized protein</fullName>
    </submittedName>
</protein>
<name>A0ABU7CB87_9TELE</name>
<evidence type="ECO:0000313" key="3">
    <source>
        <dbReference type="Proteomes" id="UP001345963"/>
    </source>
</evidence>
<accession>A0ABU7CB87</accession>
<organism evidence="2 3">
    <name type="scientific">Ataeniobius toweri</name>
    <dbReference type="NCBI Taxonomy" id="208326"/>
    <lineage>
        <taxon>Eukaryota</taxon>
        <taxon>Metazoa</taxon>
        <taxon>Chordata</taxon>
        <taxon>Craniata</taxon>
        <taxon>Vertebrata</taxon>
        <taxon>Euteleostomi</taxon>
        <taxon>Actinopterygii</taxon>
        <taxon>Neopterygii</taxon>
        <taxon>Teleostei</taxon>
        <taxon>Neoteleostei</taxon>
        <taxon>Acanthomorphata</taxon>
        <taxon>Ovalentaria</taxon>
        <taxon>Atherinomorphae</taxon>
        <taxon>Cyprinodontiformes</taxon>
        <taxon>Goodeidae</taxon>
        <taxon>Ataeniobius</taxon>
    </lineage>
</organism>
<keyword evidence="3" id="KW-1185">Reference proteome</keyword>
<reference evidence="2 3" key="1">
    <citation type="submission" date="2021-07" db="EMBL/GenBank/DDBJ databases">
        <authorList>
            <person name="Palmer J.M."/>
        </authorList>
    </citation>
    <scope>NUCLEOTIDE SEQUENCE [LARGE SCALE GENOMIC DNA]</scope>
    <source>
        <strain evidence="2 3">AT_MEX2019</strain>
        <tissue evidence="2">Muscle</tissue>
    </source>
</reference>
<sequence length="123" mass="14014">MSPLYQGLKNESLIQGQYTIESILAIKACPFHIVFYGGILTLYMEKNFISSVRRGYWSLDQWCWVEAWTLASIIGRGLCAPGMAVHHQGKGTCRDSHPSLRACPPVLQAHSRLPFMLDFWHYV</sequence>
<feature type="transmembrane region" description="Helical" evidence="1">
    <location>
        <begin position="20"/>
        <end position="44"/>
    </location>
</feature>
<evidence type="ECO:0000313" key="2">
    <source>
        <dbReference type="EMBL" id="MED6259879.1"/>
    </source>
</evidence>
<keyword evidence="1" id="KW-0812">Transmembrane</keyword>
<proteinExistence type="predicted"/>
<dbReference type="Proteomes" id="UP001345963">
    <property type="component" value="Unassembled WGS sequence"/>
</dbReference>
<evidence type="ECO:0000256" key="1">
    <source>
        <dbReference type="SAM" id="Phobius"/>
    </source>
</evidence>
<dbReference type="EMBL" id="JAHUTI010088528">
    <property type="protein sequence ID" value="MED6259879.1"/>
    <property type="molecule type" value="Genomic_DNA"/>
</dbReference>